<organism evidence="1 2">
    <name type="scientific">Aeromonas caviae</name>
    <name type="common">Aeromonas punctata</name>
    <dbReference type="NCBI Taxonomy" id="648"/>
    <lineage>
        <taxon>Bacteria</taxon>
        <taxon>Pseudomonadati</taxon>
        <taxon>Pseudomonadota</taxon>
        <taxon>Gammaproteobacteria</taxon>
        <taxon>Aeromonadales</taxon>
        <taxon>Aeromonadaceae</taxon>
        <taxon>Aeromonas</taxon>
    </lineage>
</organism>
<dbReference type="Proteomes" id="UP000886934">
    <property type="component" value="Unassembled WGS sequence"/>
</dbReference>
<sequence>MRNARIRLGSNKTLAGLIDVMSWHDHYIYILIVATDHGVTGRELTEKYGLNYVNHRVNFQRLNVDLALLGWRFVSKPRTTQNKPWGWWLQPI</sequence>
<reference evidence="1" key="1">
    <citation type="submission" date="2021-07" db="EMBL/GenBank/DDBJ databases">
        <title>Draft genome sequence of carbapenem-resistant Aeromonas spp. in Japan.</title>
        <authorList>
            <person name="Maehana S."/>
            <person name="Suzuki M."/>
            <person name="Kitasato H."/>
        </authorList>
    </citation>
    <scope>NUCLEOTIDE SEQUENCE</scope>
    <source>
        <strain evidence="1">KAM351</strain>
    </source>
</reference>
<proteinExistence type="predicted"/>
<comment type="caution">
    <text evidence="1">The sequence shown here is derived from an EMBL/GenBank/DDBJ whole genome shotgun (WGS) entry which is preliminary data.</text>
</comment>
<evidence type="ECO:0000313" key="2">
    <source>
        <dbReference type="Proteomes" id="UP000886934"/>
    </source>
</evidence>
<dbReference type="AlphaFoldDB" id="A0AA37FSW3"/>
<evidence type="ECO:0000313" key="1">
    <source>
        <dbReference type="EMBL" id="GJA62334.1"/>
    </source>
</evidence>
<name>A0AA37FSW3_AERCA</name>
<accession>A0AA37FSW3</accession>
<dbReference type="EMBL" id="BPNN01000009">
    <property type="protein sequence ID" value="GJA62334.1"/>
    <property type="molecule type" value="Genomic_DNA"/>
</dbReference>
<gene>
    <name evidence="1" type="ORF">KAM351_09450</name>
</gene>
<protein>
    <submittedName>
        <fullName evidence="1">Uncharacterized protein</fullName>
    </submittedName>
</protein>